<dbReference type="STRING" id="342668.A0A1B8GUH2"/>
<evidence type="ECO:0000313" key="2">
    <source>
        <dbReference type="EMBL" id="OBT99492.1"/>
    </source>
</evidence>
<accession>A0A1B8GUH2</accession>
<evidence type="ECO:0000313" key="3">
    <source>
        <dbReference type="Proteomes" id="UP000091956"/>
    </source>
</evidence>
<keyword evidence="1" id="KW-0472">Membrane</keyword>
<keyword evidence="1" id="KW-1133">Transmembrane helix</keyword>
<dbReference type="SUPFAM" id="SSF48097">
    <property type="entry name" value="Regulator of G-protein signaling, RGS"/>
    <property type="match status" value="1"/>
</dbReference>
<feature type="transmembrane region" description="Helical" evidence="1">
    <location>
        <begin position="286"/>
        <end position="309"/>
    </location>
</feature>
<dbReference type="RefSeq" id="XP_018133225.1">
    <property type="nucleotide sequence ID" value="XM_018272348.2"/>
</dbReference>
<gene>
    <name evidence="2" type="ORF">VE01_02844</name>
</gene>
<feature type="transmembrane region" description="Helical" evidence="1">
    <location>
        <begin position="329"/>
        <end position="350"/>
    </location>
</feature>
<dbReference type="EMBL" id="KV460212">
    <property type="protein sequence ID" value="OBT99492.1"/>
    <property type="molecule type" value="Genomic_DNA"/>
</dbReference>
<evidence type="ECO:0008006" key="4">
    <source>
        <dbReference type="Google" id="ProtNLM"/>
    </source>
</evidence>
<keyword evidence="3" id="KW-1185">Reference proteome</keyword>
<reference evidence="3" key="2">
    <citation type="journal article" date="2018" name="Nat. Commun.">
        <title>Extreme sensitivity to ultraviolet light in the fungal pathogen causing white-nose syndrome of bats.</title>
        <authorList>
            <person name="Palmer J.M."/>
            <person name="Drees K.P."/>
            <person name="Foster J.T."/>
            <person name="Lindner D.L."/>
        </authorList>
    </citation>
    <scope>NUCLEOTIDE SEQUENCE [LARGE SCALE GENOMIC DNA]</scope>
    <source>
        <strain evidence="3">UAMH 10579</strain>
    </source>
</reference>
<dbReference type="GeneID" id="28836230"/>
<evidence type="ECO:0000256" key="1">
    <source>
        <dbReference type="SAM" id="Phobius"/>
    </source>
</evidence>
<feature type="transmembrane region" description="Helical" evidence="1">
    <location>
        <begin position="408"/>
        <end position="433"/>
    </location>
</feature>
<dbReference type="OrthoDB" id="3232309at2759"/>
<proteinExistence type="predicted"/>
<dbReference type="PANTHER" id="PTHR39466">
    <property type="entry name" value="RGS DOMAIN-CONTAINING PROTEIN"/>
    <property type="match status" value="1"/>
</dbReference>
<reference evidence="2 3" key="1">
    <citation type="submission" date="2016-03" db="EMBL/GenBank/DDBJ databases">
        <title>Comparative genomics of Pseudogymnoascus destructans, the fungus causing white-nose syndrome of bats.</title>
        <authorList>
            <person name="Palmer J.M."/>
            <person name="Drees K.P."/>
            <person name="Foster J.T."/>
            <person name="Lindner D.L."/>
        </authorList>
    </citation>
    <scope>NUCLEOTIDE SEQUENCE [LARGE SCALE GENOMIC DNA]</scope>
    <source>
        <strain evidence="2 3">UAMH 10579</strain>
    </source>
</reference>
<name>A0A1B8GUH2_9PEZI</name>
<organism evidence="2 3">
    <name type="scientific">Pseudogymnoascus verrucosus</name>
    <dbReference type="NCBI Taxonomy" id="342668"/>
    <lineage>
        <taxon>Eukaryota</taxon>
        <taxon>Fungi</taxon>
        <taxon>Dikarya</taxon>
        <taxon>Ascomycota</taxon>
        <taxon>Pezizomycotina</taxon>
        <taxon>Leotiomycetes</taxon>
        <taxon>Thelebolales</taxon>
        <taxon>Thelebolaceae</taxon>
        <taxon>Pseudogymnoascus</taxon>
    </lineage>
</organism>
<sequence>MILPTLDEIQNWIQWYRKPSYQDIREFSAAVRDGKRESTLRRGSIEVPTRLGLDQLLQNWTCSPMSLSDFYRYLKHVEHSPENLEFYMWFIHYQATYVACPDEALPTIPSSVLSDRGSQVSKNTTSSHHRLTENECKFPESHNNVFDLDIECDVAHGSESDDITAKIAALIDQTSKCAPSKSEKSRSFMKSFMESCSFGTCRNPKSPGSALTRADLPKVVDLFLMPGSEKELNIPPGMRNAVLLALEHDDAPVRFRPIAEHCYQLLKNCSHRNFVRIGVSNGTFETVCAATTFGALLTLAGFILVFVRAFYPHPGMRARWDVLFSWPMWWFGMGLLLSGLRGSCFFMLLLSRRNHLPWEKQAIEQQQQASSSADSNMSSLIRMYKRLSPFENKVRIKDLALRDLQHRIVFQSVVVGVIFATAMTLVFIFLPVWK</sequence>
<protein>
    <recommendedName>
        <fullName evidence="4">RGS domain-containing protein</fullName>
    </recommendedName>
</protein>
<dbReference type="PANTHER" id="PTHR39466:SF1">
    <property type="entry name" value="RGS DOMAIN-CONTAINING PROTEIN"/>
    <property type="match status" value="1"/>
</dbReference>
<dbReference type="AlphaFoldDB" id="A0A1B8GUH2"/>
<keyword evidence="1" id="KW-0812">Transmembrane</keyword>
<dbReference type="Proteomes" id="UP000091956">
    <property type="component" value="Unassembled WGS sequence"/>
</dbReference>
<dbReference type="InterPro" id="IPR044926">
    <property type="entry name" value="RGS_subdomain_2"/>
</dbReference>
<dbReference type="InterPro" id="IPR036305">
    <property type="entry name" value="RGS_sf"/>
</dbReference>
<dbReference type="Gene3D" id="1.10.167.10">
    <property type="entry name" value="Regulator of G-protein Signalling 4, domain 2"/>
    <property type="match status" value="1"/>
</dbReference>